<sequence length="131" mass="15393">MTQQENCGFLFYTDGLLFDERQDFVVHIPPSIRDANTLFEAFFDKLRLLGYFGFNWNALLDCLRDLSWIEQYRVVILHRDLPNLAKEDLSHYLDVLRESTKSWKPGEQHKLVVAFPKSVEATVHNLLMDCN</sequence>
<reference evidence="3 4" key="1">
    <citation type="submission" date="2020-07" db="EMBL/GenBank/DDBJ databases">
        <title>Thermogemmata thermophila gen. nov., sp. nov., a novel moderate thermophilic planctomycete from a Kamchatka hot spring.</title>
        <authorList>
            <person name="Elcheninov A.G."/>
            <person name="Podosokorskaya O.A."/>
            <person name="Kovaleva O.L."/>
            <person name="Novikov A."/>
            <person name="Bonch-Osmolovskaya E.A."/>
            <person name="Toshchakov S.V."/>
            <person name="Kublanov I.V."/>
        </authorList>
    </citation>
    <scope>NUCLEOTIDE SEQUENCE [LARGE SCALE GENOMIC DNA]</scope>
    <source>
        <strain evidence="3 4">2918</strain>
    </source>
</reference>
<organism evidence="3 4">
    <name type="scientific">Thermogemmata fonticola</name>
    <dbReference type="NCBI Taxonomy" id="2755323"/>
    <lineage>
        <taxon>Bacteria</taxon>
        <taxon>Pseudomonadati</taxon>
        <taxon>Planctomycetota</taxon>
        <taxon>Planctomycetia</taxon>
        <taxon>Gemmatales</taxon>
        <taxon>Gemmataceae</taxon>
        <taxon>Thermogemmata</taxon>
    </lineage>
</organism>
<gene>
    <name evidence="3" type="ORF">H0921_15700</name>
</gene>
<comment type="caution">
    <text evidence="3">The sequence shown here is derived from an EMBL/GenBank/DDBJ whole genome shotgun (WGS) entry which is preliminary data.</text>
</comment>
<dbReference type="Gene3D" id="3.30.370.10">
    <property type="entry name" value="Barstar-like"/>
    <property type="match status" value="1"/>
</dbReference>
<dbReference type="InterPro" id="IPR035905">
    <property type="entry name" value="Barstar-like_sf"/>
</dbReference>
<dbReference type="Proteomes" id="UP000542342">
    <property type="component" value="Unassembled WGS sequence"/>
</dbReference>
<dbReference type="EMBL" id="JACEFB010000016">
    <property type="protein sequence ID" value="MBA2227602.1"/>
    <property type="molecule type" value="Genomic_DNA"/>
</dbReference>
<accession>A0A7V9AD97</accession>
<proteinExistence type="inferred from homology"/>
<protein>
    <submittedName>
        <fullName evidence="3">Barstar family protein</fullName>
    </submittedName>
</protein>
<comment type="similarity">
    <text evidence="1">Belongs to the barstar family.</text>
</comment>
<dbReference type="SUPFAM" id="SSF52038">
    <property type="entry name" value="Barstar-related"/>
    <property type="match status" value="1"/>
</dbReference>
<dbReference type="AlphaFoldDB" id="A0A7V9AD97"/>
<keyword evidence="4" id="KW-1185">Reference proteome</keyword>
<evidence type="ECO:0000313" key="3">
    <source>
        <dbReference type="EMBL" id="MBA2227602.1"/>
    </source>
</evidence>
<evidence type="ECO:0000259" key="2">
    <source>
        <dbReference type="Pfam" id="PF01337"/>
    </source>
</evidence>
<dbReference type="RefSeq" id="WP_194539466.1">
    <property type="nucleotide sequence ID" value="NZ_JACEFB010000016.1"/>
</dbReference>
<feature type="domain" description="Barstar (barnase inhibitor)" evidence="2">
    <location>
        <begin position="31"/>
        <end position="106"/>
    </location>
</feature>
<evidence type="ECO:0000256" key="1">
    <source>
        <dbReference type="ARBA" id="ARBA00006845"/>
    </source>
</evidence>
<name>A0A7V9AD97_9BACT</name>
<dbReference type="InterPro" id="IPR000468">
    <property type="entry name" value="Barstar"/>
</dbReference>
<dbReference type="Pfam" id="PF01337">
    <property type="entry name" value="Barstar"/>
    <property type="match status" value="1"/>
</dbReference>
<evidence type="ECO:0000313" key="4">
    <source>
        <dbReference type="Proteomes" id="UP000542342"/>
    </source>
</evidence>